<dbReference type="InterPro" id="IPR018060">
    <property type="entry name" value="HTH_AraC"/>
</dbReference>
<dbReference type="SUPFAM" id="SSF46689">
    <property type="entry name" value="Homeodomain-like"/>
    <property type="match status" value="2"/>
</dbReference>
<dbReference type="Gene3D" id="2.60.120.10">
    <property type="entry name" value="Jelly Rolls"/>
    <property type="match status" value="1"/>
</dbReference>
<dbReference type="Pfam" id="PF02311">
    <property type="entry name" value="AraC_binding"/>
    <property type="match status" value="1"/>
</dbReference>
<dbReference type="PANTHER" id="PTHR43280">
    <property type="entry name" value="ARAC-FAMILY TRANSCRIPTIONAL REGULATOR"/>
    <property type="match status" value="1"/>
</dbReference>
<dbReference type="SMART" id="SM00342">
    <property type="entry name" value="HTH_ARAC"/>
    <property type="match status" value="1"/>
</dbReference>
<dbReference type="Pfam" id="PF12833">
    <property type="entry name" value="HTH_18"/>
    <property type="match status" value="1"/>
</dbReference>
<dbReference type="GO" id="GO:0043565">
    <property type="term" value="F:sequence-specific DNA binding"/>
    <property type="evidence" value="ECO:0007669"/>
    <property type="project" value="InterPro"/>
</dbReference>
<keyword evidence="5" id="KW-0223">Dioxygenase</keyword>
<dbReference type="PROSITE" id="PS01124">
    <property type="entry name" value="HTH_ARAC_FAMILY_2"/>
    <property type="match status" value="1"/>
</dbReference>
<dbReference type="InterPro" id="IPR003313">
    <property type="entry name" value="AraC-bd"/>
</dbReference>
<dbReference type="EMBL" id="JACHGJ010000005">
    <property type="protein sequence ID" value="MBB6481119.1"/>
    <property type="molecule type" value="Genomic_DNA"/>
</dbReference>
<accession>A0A841RE50</accession>
<dbReference type="SUPFAM" id="SSF51215">
    <property type="entry name" value="Regulatory protein AraC"/>
    <property type="match status" value="1"/>
</dbReference>
<dbReference type="PANTHER" id="PTHR43280:SF28">
    <property type="entry name" value="HTH-TYPE TRANSCRIPTIONAL ACTIVATOR RHAS"/>
    <property type="match status" value="1"/>
</dbReference>
<dbReference type="Proteomes" id="UP000587760">
    <property type="component" value="Unassembled WGS sequence"/>
</dbReference>
<evidence type="ECO:0000256" key="3">
    <source>
        <dbReference type="ARBA" id="ARBA00023163"/>
    </source>
</evidence>
<reference evidence="5 6" key="1">
    <citation type="submission" date="2020-08" db="EMBL/GenBank/DDBJ databases">
        <title>Genomic Encyclopedia of Type Strains, Phase IV (KMG-IV): sequencing the most valuable type-strain genomes for metagenomic binning, comparative biology and taxonomic classification.</title>
        <authorList>
            <person name="Goeker M."/>
        </authorList>
    </citation>
    <scope>NUCLEOTIDE SEQUENCE [LARGE SCALE GENOMIC DNA]</scope>
    <source>
        <strain evidence="5 6">DSM 2461</strain>
    </source>
</reference>
<evidence type="ECO:0000256" key="2">
    <source>
        <dbReference type="ARBA" id="ARBA00023125"/>
    </source>
</evidence>
<dbReference type="AlphaFoldDB" id="A0A841RE50"/>
<dbReference type="InterPro" id="IPR009057">
    <property type="entry name" value="Homeodomain-like_sf"/>
</dbReference>
<keyword evidence="3" id="KW-0804">Transcription</keyword>
<dbReference type="InterPro" id="IPR014710">
    <property type="entry name" value="RmlC-like_jellyroll"/>
</dbReference>
<dbReference type="GO" id="GO:0003700">
    <property type="term" value="F:DNA-binding transcription factor activity"/>
    <property type="evidence" value="ECO:0007669"/>
    <property type="project" value="InterPro"/>
</dbReference>
<keyword evidence="5" id="KW-0560">Oxidoreductase</keyword>
<dbReference type="GO" id="GO:0051213">
    <property type="term" value="F:dioxygenase activity"/>
    <property type="evidence" value="ECO:0007669"/>
    <property type="project" value="UniProtKB-KW"/>
</dbReference>
<gene>
    <name evidence="5" type="ORF">HNR50_002792</name>
</gene>
<organism evidence="5 6">
    <name type="scientific">Spirochaeta isovalerica</name>
    <dbReference type="NCBI Taxonomy" id="150"/>
    <lineage>
        <taxon>Bacteria</taxon>
        <taxon>Pseudomonadati</taxon>
        <taxon>Spirochaetota</taxon>
        <taxon>Spirochaetia</taxon>
        <taxon>Spirochaetales</taxon>
        <taxon>Spirochaetaceae</taxon>
        <taxon>Spirochaeta</taxon>
    </lineage>
</organism>
<feature type="domain" description="HTH araC/xylS-type" evidence="4">
    <location>
        <begin position="205"/>
        <end position="303"/>
    </location>
</feature>
<evidence type="ECO:0000313" key="6">
    <source>
        <dbReference type="Proteomes" id="UP000587760"/>
    </source>
</evidence>
<proteinExistence type="predicted"/>
<dbReference type="InterPro" id="IPR037923">
    <property type="entry name" value="HTH-like"/>
</dbReference>
<keyword evidence="1" id="KW-0805">Transcription regulation</keyword>
<sequence length="315" mass="36611">MYPISDIELVDMEIQGFFSTPVKEEIRIEEIFTIHYFEYTKDFYFGGEKHDFWEFLYVDGGVVEVVAGKTQHTLFKGDIIFHRPGEFHSLWANGKTAPNLVVITFSSSSVVMKWFIGKILRIKGEERNLLGSIIHEAQRTFSTRLDDPATKGMIKREEVPFGCEHMIKLHLEELLIRLIRRDSDVSGPDRLTGTIEQRTKEVAFNKVVNFMEDNLASSFEICDLCRSVGYSRSYLHRIFKERTGQSVMEYYKRVKIERVKQMIREGSNNFTQICDELDFTSLQHFSRVFKRYVGMTPSEYSQSVKLKSGFAPGKN</sequence>
<name>A0A841RE50_9SPIO</name>
<evidence type="ECO:0000259" key="4">
    <source>
        <dbReference type="PROSITE" id="PS01124"/>
    </source>
</evidence>
<comment type="caution">
    <text evidence="5">The sequence shown here is derived from an EMBL/GenBank/DDBJ whole genome shotgun (WGS) entry which is preliminary data.</text>
</comment>
<dbReference type="Gene3D" id="1.10.10.60">
    <property type="entry name" value="Homeodomain-like"/>
    <property type="match status" value="2"/>
</dbReference>
<keyword evidence="6" id="KW-1185">Reference proteome</keyword>
<dbReference type="RefSeq" id="WP_184747364.1">
    <property type="nucleotide sequence ID" value="NZ_JACHGJ010000005.1"/>
</dbReference>
<evidence type="ECO:0000313" key="5">
    <source>
        <dbReference type="EMBL" id="MBB6481119.1"/>
    </source>
</evidence>
<evidence type="ECO:0000256" key="1">
    <source>
        <dbReference type="ARBA" id="ARBA00023015"/>
    </source>
</evidence>
<keyword evidence="2 5" id="KW-0238">DNA-binding</keyword>
<protein>
    <submittedName>
        <fullName evidence="5">AraC-like DNA-binding protein/quercetin dioxygenase-like cupin family protein</fullName>
    </submittedName>
</protein>